<dbReference type="InParanoid" id="A0A078B2T0"/>
<dbReference type="OrthoDB" id="299812at2759"/>
<dbReference type="InterPro" id="IPR006212">
    <property type="entry name" value="Furin_repeat"/>
</dbReference>
<protein>
    <submittedName>
        <fullName evidence="1">Uncharacterized protein</fullName>
    </submittedName>
</protein>
<keyword evidence="2" id="KW-1185">Reference proteome</keyword>
<reference evidence="1 2" key="1">
    <citation type="submission" date="2014-06" db="EMBL/GenBank/DDBJ databases">
        <authorList>
            <person name="Swart Estienne"/>
        </authorList>
    </citation>
    <scope>NUCLEOTIDE SEQUENCE [LARGE SCALE GENOMIC DNA]</scope>
    <source>
        <strain evidence="1 2">130c</strain>
    </source>
</reference>
<dbReference type="CDD" id="cd00064">
    <property type="entry name" value="FU"/>
    <property type="match status" value="1"/>
</dbReference>
<dbReference type="AlphaFoldDB" id="A0A078B2T0"/>
<accession>A0A078B2T0</accession>
<gene>
    <name evidence="1" type="primary">Contig7151.g7662</name>
    <name evidence="1" type="ORF">STYLEM_16633</name>
</gene>
<evidence type="ECO:0000313" key="2">
    <source>
        <dbReference type="Proteomes" id="UP000039865"/>
    </source>
</evidence>
<dbReference type="InterPro" id="IPR009030">
    <property type="entry name" value="Growth_fac_rcpt_cys_sf"/>
</dbReference>
<dbReference type="SMART" id="SM00261">
    <property type="entry name" value="FU"/>
    <property type="match status" value="2"/>
</dbReference>
<sequence>MRECNIRMCFMLIYDRCGEHCQSCNLKYGCERCDGEDQIKGWVSALLSTNQQQYSTFKRCQGKENIFKSIKQFKYRMQKIQVMHRMQPIKYQYLYEKISPALVNDPNCYIYEYGNQYNCALYRDGNTCLIPTDYDYCNICQYGYGINDKNSYNTCQDCNQNNGYDEDIVNCKFRSNGQENGILACRDGYVDQDKCIHNCQAGKYGVAIYNFRARIQSSNCAVCDSSCYECGGPSATQCKSCPKGYYLQLTSRSTQMGTCVLKQQGFAQYTIYVNPVTQQNTKSSDLIQGTQADSFNSIQDAINYAYEIGANITSAEVTILLKDGLHAMVRYKPVDKYMPLKLDKYSASTEMILKPVSITTLSVYYKLRDSFSFNVGASLTIQNIKFDAIDSSVDLVSDLSSSYYCSQNTLINCCSVDESGLLQGGKSCYFVRKPQNFIHNDLDLRNAMGHLALISQNSIFIKIHCSHRHQIQLSKYTSYLYFYLIQNVIFKNFIYEYNSLIGLNEYGGHVKIMNVTFDNMNSCGAIVRNKFAYVSPDIEITDFQTAYKSRSSTQQSKSFAEYFSGITNLNIYDGNCSRAKASWSENPCFSILIQDSIFTNFGKMKVTSTYPISVDPTYKLKYQGLILDFEEFNGPISFLNNSLQQNIIKYDSCLAASYLNQMTQNPSDKYSMYGEKGVFQIKSWISIVNHGDWNIDIVRNSFRLMSSVKGLIYLDLGSRSLNSSVLIAQNTFYQNGGYLDSTVMHIRARGSQNQNVLNSLPSSTSTFCTGYHLELNRFERNYGCTKFSGGPVKFQCLNWDTQDSTSNGNIDYQDLDDIQQDFAAIDYKNLAQKIRQVQYYDQTYKIDLNVNRFKSNYFGENMATGGSSIVTVIGSPRTFFENETYFGNGESSLESTLFYGQAKYLIGSDLVEPYGLNLHTSQAVDIKNLMKSVVFIQRHGQAKIINCTFEYNWMYESYYSTERTQLIQIQDFYGQFYLDGWVVLNQIGMIDNPYGPSDFGVNAQLLSQRDSASIHPLIRFIGSLRIKYVDNLKTSTYMKNVQFQEFSNFDSQILPYFIVDDNDEYLYPTTINISNAHFEDVDCHACTRPWMKLRQEQVTLKNITLKNINSNTQISGHYQESTIFALYLMKERYQNFLLFNTNPPEKVNISGINVINFFGKDGARIFDIVEITAKYDIDPTFYHIFIQDCQISGAYSLGSAPVFHIKGNQMRLWTRNNSFENITSGLFTTGGFYGSVFWIQGFY</sequence>
<dbReference type="Proteomes" id="UP000039865">
    <property type="component" value="Unassembled WGS sequence"/>
</dbReference>
<name>A0A078B2T0_STYLE</name>
<proteinExistence type="predicted"/>
<dbReference type="Gene3D" id="2.10.220.10">
    <property type="entry name" value="Hormone Receptor, Insulin-like Growth Factor Receptor 1, Chain A, domain 2"/>
    <property type="match status" value="1"/>
</dbReference>
<dbReference type="EMBL" id="CCKQ01015696">
    <property type="protein sequence ID" value="CDW87527.1"/>
    <property type="molecule type" value="Genomic_DNA"/>
</dbReference>
<evidence type="ECO:0000313" key="1">
    <source>
        <dbReference type="EMBL" id="CDW87527.1"/>
    </source>
</evidence>
<dbReference type="SUPFAM" id="SSF57184">
    <property type="entry name" value="Growth factor receptor domain"/>
    <property type="match status" value="1"/>
</dbReference>
<organism evidence="1 2">
    <name type="scientific">Stylonychia lemnae</name>
    <name type="common">Ciliate</name>
    <dbReference type="NCBI Taxonomy" id="5949"/>
    <lineage>
        <taxon>Eukaryota</taxon>
        <taxon>Sar</taxon>
        <taxon>Alveolata</taxon>
        <taxon>Ciliophora</taxon>
        <taxon>Intramacronucleata</taxon>
        <taxon>Spirotrichea</taxon>
        <taxon>Stichotrichia</taxon>
        <taxon>Sporadotrichida</taxon>
        <taxon>Oxytrichidae</taxon>
        <taxon>Stylonychinae</taxon>
        <taxon>Stylonychia</taxon>
    </lineage>
</organism>